<dbReference type="AlphaFoldDB" id="A0AAE3WFH1"/>
<dbReference type="PROSITE" id="PS00211">
    <property type="entry name" value="ABC_TRANSPORTER_1"/>
    <property type="match status" value="1"/>
</dbReference>
<protein>
    <submittedName>
        <fullName evidence="7">Sugar ABC transporter ATP-binding protein</fullName>
    </submittedName>
</protein>
<dbReference type="InterPro" id="IPR050107">
    <property type="entry name" value="ABC_carbohydrate_import_ATPase"/>
</dbReference>
<comment type="caution">
    <text evidence="7">The sequence shown here is derived from an EMBL/GenBank/DDBJ whole genome shotgun (WGS) entry which is preliminary data.</text>
</comment>
<evidence type="ECO:0000313" key="8">
    <source>
        <dbReference type="Proteomes" id="UP001226762"/>
    </source>
</evidence>
<dbReference type="EMBL" id="JANHAX010000008">
    <property type="protein sequence ID" value="MDQ2092296.1"/>
    <property type="molecule type" value="Genomic_DNA"/>
</dbReference>
<dbReference type="InterPro" id="IPR003593">
    <property type="entry name" value="AAA+_ATPase"/>
</dbReference>
<evidence type="ECO:0000256" key="4">
    <source>
        <dbReference type="ARBA" id="ARBA00022741"/>
    </source>
</evidence>
<reference evidence="7" key="1">
    <citation type="submission" date="2022-07" db="EMBL/GenBank/DDBJ databases">
        <authorList>
            <person name="Otstavnykh N."/>
            <person name="Isaeva M."/>
            <person name="Bystritskaya E."/>
        </authorList>
    </citation>
    <scope>NUCLEOTIDE SEQUENCE</scope>
    <source>
        <strain evidence="7">KCTC 52189</strain>
    </source>
</reference>
<keyword evidence="2" id="KW-0762">Sugar transport</keyword>
<dbReference type="PANTHER" id="PTHR43790">
    <property type="entry name" value="CARBOHYDRATE TRANSPORT ATP-BINDING PROTEIN MG119-RELATED"/>
    <property type="match status" value="1"/>
</dbReference>
<dbReference type="SMART" id="SM00382">
    <property type="entry name" value="AAA"/>
    <property type="match status" value="2"/>
</dbReference>
<evidence type="ECO:0000256" key="1">
    <source>
        <dbReference type="ARBA" id="ARBA00022448"/>
    </source>
</evidence>
<dbReference type="SUPFAM" id="SSF52540">
    <property type="entry name" value="P-loop containing nucleoside triphosphate hydrolases"/>
    <property type="match status" value="2"/>
</dbReference>
<evidence type="ECO:0000256" key="2">
    <source>
        <dbReference type="ARBA" id="ARBA00022597"/>
    </source>
</evidence>
<gene>
    <name evidence="7" type="ORF">NO357_20515</name>
</gene>
<dbReference type="RefSeq" id="WP_306737605.1">
    <property type="nucleotide sequence ID" value="NZ_JANHAX010000008.1"/>
</dbReference>
<name>A0AAE3WFH1_9RHOB</name>
<keyword evidence="8" id="KW-1185">Reference proteome</keyword>
<dbReference type="Pfam" id="PF00005">
    <property type="entry name" value="ABC_tran"/>
    <property type="match status" value="2"/>
</dbReference>
<dbReference type="CDD" id="cd03216">
    <property type="entry name" value="ABC_Carb_Monos_I"/>
    <property type="match status" value="1"/>
</dbReference>
<dbReference type="GO" id="GO:0005524">
    <property type="term" value="F:ATP binding"/>
    <property type="evidence" value="ECO:0007669"/>
    <property type="project" value="UniProtKB-KW"/>
</dbReference>
<dbReference type="InterPro" id="IPR017871">
    <property type="entry name" value="ABC_transporter-like_CS"/>
</dbReference>
<evidence type="ECO:0000259" key="6">
    <source>
        <dbReference type="PROSITE" id="PS50893"/>
    </source>
</evidence>
<dbReference type="PROSITE" id="PS50893">
    <property type="entry name" value="ABC_TRANSPORTER_2"/>
    <property type="match status" value="2"/>
</dbReference>
<keyword evidence="1" id="KW-0813">Transport</keyword>
<feature type="domain" description="ABC transporter" evidence="6">
    <location>
        <begin position="9"/>
        <end position="249"/>
    </location>
</feature>
<sequence>MNASQSHIVTLENVTKHFGAVRALGGVDLKVHAGECLGLVGHNGAGKSTLMNVLAGTLSPDHGILGIHGADLSGRYNVKAAGENGIRCVFQELSLCPNLTVAENARIFHPTLTGFGWKRRAGNMIREKLDEIFPGHGVHPDNVIGDLSIGKRQMVEIARAFTSTGAPLHLVILDEPTSSLDAVTSGQLLDFVRKVVNQGLSCILISHVLGEVLSYCDRIVVMKDGLVVETRPGADFTRDTLVAAMGNVVEQEEIEEHERREIQRGTTPIVVEARSDAQRDGAALVAHRGEIIGLAGLAGHGQTRMLLKVYDAAMRKRKSLKVDGPVALVAGDRQTDGIFHLWSISQNVGVRSLQSMIRHGLIDPDAEAALGRAWQARIKIRTPDMNDNILSLSGGNQQKALFARALASDAEIILMDDPMRGVDVGTKLEVYDLIREEAEKGRTFLWYTTETDELYNCDHTYVFRDGVIVADLPRDQLSEEKILHSSFKESA</sequence>
<dbReference type="Proteomes" id="UP001226762">
    <property type="component" value="Unassembled WGS sequence"/>
</dbReference>
<keyword evidence="5 7" id="KW-0067">ATP-binding</keyword>
<proteinExistence type="predicted"/>
<dbReference type="InterPro" id="IPR003439">
    <property type="entry name" value="ABC_transporter-like_ATP-bd"/>
</dbReference>
<dbReference type="GO" id="GO:0016887">
    <property type="term" value="F:ATP hydrolysis activity"/>
    <property type="evidence" value="ECO:0007669"/>
    <property type="project" value="InterPro"/>
</dbReference>
<dbReference type="PANTHER" id="PTHR43790:SF9">
    <property type="entry name" value="GALACTOFURANOSE TRANSPORTER ATP-BINDING PROTEIN YTFR"/>
    <property type="match status" value="1"/>
</dbReference>
<organism evidence="7 8">
    <name type="scientific">Marimonas arenosa</name>
    <dbReference type="NCBI Taxonomy" id="1795305"/>
    <lineage>
        <taxon>Bacteria</taxon>
        <taxon>Pseudomonadati</taxon>
        <taxon>Pseudomonadota</taxon>
        <taxon>Alphaproteobacteria</taxon>
        <taxon>Rhodobacterales</taxon>
        <taxon>Paracoccaceae</taxon>
        <taxon>Marimonas</taxon>
    </lineage>
</organism>
<evidence type="ECO:0000313" key="7">
    <source>
        <dbReference type="EMBL" id="MDQ2092296.1"/>
    </source>
</evidence>
<keyword evidence="4" id="KW-0547">Nucleotide-binding</keyword>
<dbReference type="Gene3D" id="3.40.50.300">
    <property type="entry name" value="P-loop containing nucleotide triphosphate hydrolases"/>
    <property type="match status" value="2"/>
</dbReference>
<keyword evidence="3" id="KW-0677">Repeat</keyword>
<evidence type="ECO:0000256" key="3">
    <source>
        <dbReference type="ARBA" id="ARBA00022737"/>
    </source>
</evidence>
<dbReference type="InterPro" id="IPR027417">
    <property type="entry name" value="P-loop_NTPase"/>
</dbReference>
<evidence type="ECO:0000256" key="5">
    <source>
        <dbReference type="ARBA" id="ARBA00022840"/>
    </source>
</evidence>
<accession>A0AAE3WFH1</accession>
<reference evidence="7" key="2">
    <citation type="submission" date="2023-02" db="EMBL/GenBank/DDBJ databases">
        <title>'Rhodoalgimonas zhirmunskyi' gen. nov., isolated from a red alga.</title>
        <authorList>
            <person name="Nedashkovskaya O.I."/>
            <person name="Otstavnykh N.Y."/>
            <person name="Bystritskaya E.P."/>
            <person name="Balabanova L.A."/>
            <person name="Isaeva M.P."/>
        </authorList>
    </citation>
    <scope>NUCLEOTIDE SEQUENCE</scope>
    <source>
        <strain evidence="7">KCTC 52189</strain>
    </source>
</reference>
<feature type="domain" description="ABC transporter" evidence="6">
    <location>
        <begin position="249"/>
        <end position="490"/>
    </location>
</feature>